<dbReference type="PANTHER" id="PTHR24559">
    <property type="entry name" value="TRANSPOSON TY3-I GAG-POL POLYPROTEIN"/>
    <property type="match status" value="1"/>
</dbReference>
<evidence type="ECO:0000313" key="3">
    <source>
        <dbReference type="Proteomes" id="UP001187531"/>
    </source>
</evidence>
<reference evidence="2" key="1">
    <citation type="submission" date="2023-07" db="EMBL/GenBank/DDBJ databases">
        <title>Chromosome-level genome assembly of Artemia franciscana.</title>
        <authorList>
            <person name="Jo E."/>
        </authorList>
    </citation>
    <scope>NUCLEOTIDE SEQUENCE</scope>
    <source>
        <tissue evidence="2">Whole body</tissue>
    </source>
</reference>
<dbReference type="Gene3D" id="3.30.70.270">
    <property type="match status" value="1"/>
</dbReference>
<dbReference type="Proteomes" id="UP001187531">
    <property type="component" value="Unassembled WGS sequence"/>
</dbReference>
<dbReference type="Pfam" id="PF00078">
    <property type="entry name" value="RVT_1"/>
    <property type="match status" value="1"/>
</dbReference>
<feature type="domain" description="Reverse transcriptase" evidence="1">
    <location>
        <begin position="33"/>
        <end position="86"/>
    </location>
</feature>
<sequence length="201" mass="23350">MTWRTSESNDVAIYYIGVDDNDIKIDEILDSISNKNKIFTSLDLTQAYHQVKIAEGDVYKTAFSTRECGSYEYLRVPFGLKTSSSALCRPLHFLDDVICMDKDPEDHLVTLAKVFAKFREDALIHYVHEDGLELMKKFRTQRELNQKLKRSELNQELKSLIKKPETRAQAPMSSVKRKRPVGLCQEAKYLRKRYGDWSGYI</sequence>
<dbReference type="PANTHER" id="PTHR24559:SF444">
    <property type="entry name" value="REVERSE TRANSCRIPTASE DOMAIN-CONTAINING PROTEIN"/>
    <property type="match status" value="1"/>
</dbReference>
<protein>
    <recommendedName>
        <fullName evidence="1">Reverse transcriptase domain-containing protein</fullName>
    </recommendedName>
</protein>
<organism evidence="2 3">
    <name type="scientific">Artemia franciscana</name>
    <name type="common">Brine shrimp</name>
    <name type="synonym">Artemia sanfranciscana</name>
    <dbReference type="NCBI Taxonomy" id="6661"/>
    <lineage>
        <taxon>Eukaryota</taxon>
        <taxon>Metazoa</taxon>
        <taxon>Ecdysozoa</taxon>
        <taxon>Arthropoda</taxon>
        <taxon>Crustacea</taxon>
        <taxon>Branchiopoda</taxon>
        <taxon>Anostraca</taxon>
        <taxon>Artemiidae</taxon>
        <taxon>Artemia</taxon>
    </lineage>
</organism>
<keyword evidence="3" id="KW-1185">Reference proteome</keyword>
<dbReference type="InterPro" id="IPR043502">
    <property type="entry name" value="DNA/RNA_pol_sf"/>
</dbReference>
<dbReference type="InterPro" id="IPR043128">
    <property type="entry name" value="Rev_trsase/Diguanyl_cyclase"/>
</dbReference>
<dbReference type="Gene3D" id="3.10.10.10">
    <property type="entry name" value="HIV Type 1 Reverse Transcriptase, subunit A, domain 1"/>
    <property type="match status" value="1"/>
</dbReference>
<name>A0AA88KTY7_ARTSF</name>
<evidence type="ECO:0000259" key="1">
    <source>
        <dbReference type="Pfam" id="PF00078"/>
    </source>
</evidence>
<accession>A0AA88KTY7</accession>
<evidence type="ECO:0000313" key="2">
    <source>
        <dbReference type="EMBL" id="KAK2702164.1"/>
    </source>
</evidence>
<dbReference type="EMBL" id="JAVRJZ010000729">
    <property type="protein sequence ID" value="KAK2702164.1"/>
    <property type="molecule type" value="Genomic_DNA"/>
</dbReference>
<dbReference type="AlphaFoldDB" id="A0AA88KTY7"/>
<dbReference type="CDD" id="cd01647">
    <property type="entry name" value="RT_LTR"/>
    <property type="match status" value="1"/>
</dbReference>
<dbReference type="GO" id="GO:0071897">
    <property type="term" value="P:DNA biosynthetic process"/>
    <property type="evidence" value="ECO:0007669"/>
    <property type="project" value="UniProtKB-ARBA"/>
</dbReference>
<dbReference type="InterPro" id="IPR053134">
    <property type="entry name" value="RNA-dir_DNA_polymerase"/>
</dbReference>
<gene>
    <name evidence="2" type="ORF">QYM36_019224</name>
</gene>
<dbReference type="SUPFAM" id="SSF56672">
    <property type="entry name" value="DNA/RNA polymerases"/>
    <property type="match status" value="1"/>
</dbReference>
<dbReference type="InterPro" id="IPR000477">
    <property type="entry name" value="RT_dom"/>
</dbReference>
<comment type="caution">
    <text evidence="2">The sequence shown here is derived from an EMBL/GenBank/DDBJ whole genome shotgun (WGS) entry which is preliminary data.</text>
</comment>
<proteinExistence type="predicted"/>